<reference evidence="3" key="1">
    <citation type="submission" date="2019-08" db="EMBL/GenBank/DDBJ databases">
        <title>Limnoglobus roseus gen. nov., sp. nov., a novel freshwater planctomycete with a giant genome from the family Gemmataceae.</title>
        <authorList>
            <person name="Kulichevskaya I.S."/>
            <person name="Naumoff D.G."/>
            <person name="Miroshnikov K."/>
            <person name="Ivanova A."/>
            <person name="Philippov D.A."/>
            <person name="Hakobyan A."/>
            <person name="Rijpstra I.C."/>
            <person name="Sinninghe Damste J.S."/>
            <person name="Liesack W."/>
            <person name="Dedysh S.N."/>
        </authorList>
    </citation>
    <scope>NUCLEOTIDE SEQUENCE [LARGE SCALE GENOMIC DNA]</scope>
    <source>
        <strain evidence="3">PX52</strain>
    </source>
</reference>
<dbReference type="SMART" id="SM00612">
    <property type="entry name" value="Kelch"/>
    <property type="match status" value="2"/>
</dbReference>
<dbReference type="Pfam" id="PF24681">
    <property type="entry name" value="Kelch_KLHDC2_KLHL20_DRC7"/>
    <property type="match status" value="1"/>
</dbReference>
<dbReference type="InterPro" id="IPR015915">
    <property type="entry name" value="Kelch-typ_b-propeller"/>
</dbReference>
<name>A0A5C1AR07_9BACT</name>
<feature type="signal peptide" evidence="1">
    <location>
        <begin position="1"/>
        <end position="19"/>
    </location>
</feature>
<dbReference type="EMBL" id="CP042425">
    <property type="protein sequence ID" value="QEL21055.1"/>
    <property type="molecule type" value="Genomic_DNA"/>
</dbReference>
<evidence type="ECO:0000313" key="3">
    <source>
        <dbReference type="Proteomes" id="UP000324974"/>
    </source>
</evidence>
<dbReference type="InterPro" id="IPR006652">
    <property type="entry name" value="Kelch_1"/>
</dbReference>
<feature type="chain" id="PRO_5023010633" evidence="1">
    <location>
        <begin position="20"/>
        <end position="332"/>
    </location>
</feature>
<dbReference type="PANTHER" id="PTHR46375:SF3">
    <property type="entry name" value="KELCH REPEAT AND BTB DOMAIN-CONTAINING PROTEIN 13"/>
    <property type="match status" value="1"/>
</dbReference>
<dbReference type="KEGG" id="lrs:PX52LOC_08184"/>
<evidence type="ECO:0000256" key="1">
    <source>
        <dbReference type="SAM" id="SignalP"/>
    </source>
</evidence>
<dbReference type="RefSeq" id="WP_149115298.1">
    <property type="nucleotide sequence ID" value="NZ_CP042425.1"/>
</dbReference>
<dbReference type="Proteomes" id="UP000324974">
    <property type="component" value="Chromosome"/>
</dbReference>
<organism evidence="2 3">
    <name type="scientific">Limnoglobus roseus</name>
    <dbReference type="NCBI Taxonomy" id="2598579"/>
    <lineage>
        <taxon>Bacteria</taxon>
        <taxon>Pseudomonadati</taxon>
        <taxon>Planctomycetota</taxon>
        <taxon>Planctomycetia</taxon>
        <taxon>Gemmatales</taxon>
        <taxon>Gemmataceae</taxon>
        <taxon>Limnoglobus</taxon>
    </lineage>
</organism>
<accession>A0A5C1AR07</accession>
<sequence length="332" mass="34940">MRHRMAFLLLLVTPVFGFAAEKPAFPPLPAAVSSLGAITCDGYAYVYGGHAGKTHSYDTKTVVGTFHRLKLDGGTKWEELPGGPLLQGMNLASHGGKVYRVGGMSPRNEPGQPADNLSLADAAVYDPQAGKWTSLPPMPAGRSSHDLVVVGDKLVVVGGWNQKGKGQSSDWHDTALTLDLKAKTLEWKSIPQSFQRRALTAAVVGTKVYVLGGLSAKAASQTNVDVLDTATGKWTSGPTFPGEGVGFSPAATTINGRVILSCSDAKVYRLTEAGDAWEKVGESTTKRMVARLLPFGSEVLLVGGASRSGNIANLEVVKLAEHGEKVTAADTK</sequence>
<keyword evidence="3" id="KW-1185">Reference proteome</keyword>
<gene>
    <name evidence="2" type="ORF">PX52LOC_08184</name>
</gene>
<dbReference type="Gene3D" id="2.120.10.80">
    <property type="entry name" value="Kelch-type beta propeller"/>
    <property type="match status" value="2"/>
</dbReference>
<dbReference type="InterPro" id="IPR052392">
    <property type="entry name" value="Kelch-BTB_domain-containing"/>
</dbReference>
<evidence type="ECO:0000313" key="2">
    <source>
        <dbReference type="EMBL" id="QEL21055.1"/>
    </source>
</evidence>
<dbReference type="SUPFAM" id="SSF117281">
    <property type="entry name" value="Kelch motif"/>
    <property type="match status" value="1"/>
</dbReference>
<dbReference type="OrthoDB" id="232651at2"/>
<proteinExistence type="predicted"/>
<dbReference type="PANTHER" id="PTHR46375">
    <property type="entry name" value="KELCH REPEAT AND BTB DOMAIN-CONTAINING PROTEIN 13-RELATED"/>
    <property type="match status" value="1"/>
</dbReference>
<protein>
    <submittedName>
        <fullName evidence="2">Kelch repeat-containing protein</fullName>
    </submittedName>
</protein>
<keyword evidence="1" id="KW-0732">Signal</keyword>
<dbReference type="AlphaFoldDB" id="A0A5C1AR07"/>